<evidence type="ECO:0000313" key="10">
    <source>
        <dbReference type="Proteomes" id="UP000593571"/>
    </source>
</evidence>
<name>A0A7J8KGR1_ROUAE</name>
<gene>
    <name evidence="9" type="ORF">HJG63_017823</name>
</gene>
<dbReference type="GO" id="GO:0070837">
    <property type="term" value="P:dehydroascorbic acid transport"/>
    <property type="evidence" value="ECO:0007669"/>
    <property type="project" value="TreeGrafter"/>
</dbReference>
<evidence type="ECO:0000313" key="9">
    <source>
        <dbReference type="EMBL" id="KAF6508076.1"/>
    </source>
</evidence>
<evidence type="ECO:0000259" key="8">
    <source>
        <dbReference type="PROSITE" id="PS50850"/>
    </source>
</evidence>
<dbReference type="GO" id="GO:0012505">
    <property type="term" value="C:endomembrane system"/>
    <property type="evidence" value="ECO:0007669"/>
    <property type="project" value="UniProtKB-SubCell"/>
</dbReference>
<keyword evidence="2" id="KW-0813">Transport</keyword>
<dbReference type="InterPro" id="IPR005828">
    <property type="entry name" value="MFS_sugar_transport-like"/>
</dbReference>
<dbReference type="EMBL" id="JACASE010000001">
    <property type="protein sequence ID" value="KAF6508076.1"/>
    <property type="molecule type" value="Genomic_DNA"/>
</dbReference>
<dbReference type="SUPFAM" id="SSF103473">
    <property type="entry name" value="MFS general substrate transporter"/>
    <property type="match status" value="1"/>
</dbReference>
<sequence length="212" mass="22780">MEQEGPVKREGRLTLVLALATLIAAFGSSFQYGYNVAVVNSPAEVMKAFYNETYYDRTTTYLSDFSLTLLWSISVSMFPFGGFIGSLMVGVLVNKLGRKGTLLLNNIFSIVPAILMGCSEVAKSFEMIILSRLLVGICAGKRCHTALPFRDLEKPGGGRTGAGMRSHLGPRSTDPSCSSAASRDDARAPTLASRADNGQIFPVLFPGKKAVL</sequence>
<dbReference type="PROSITE" id="PS50850">
    <property type="entry name" value="MFS"/>
    <property type="match status" value="1"/>
</dbReference>
<feature type="transmembrane region" description="Helical" evidence="7">
    <location>
        <begin position="12"/>
        <end position="34"/>
    </location>
</feature>
<dbReference type="PANTHER" id="PTHR23503:SF32">
    <property type="entry name" value="SOLUTE CARRIER FAMILY 2, FACILITATED GLUCOSE TRANSPORTER MEMBER 5"/>
    <property type="match status" value="1"/>
</dbReference>
<dbReference type="GO" id="GO:0005886">
    <property type="term" value="C:plasma membrane"/>
    <property type="evidence" value="ECO:0007669"/>
    <property type="project" value="TreeGrafter"/>
</dbReference>
<keyword evidence="10" id="KW-1185">Reference proteome</keyword>
<dbReference type="Gene3D" id="1.20.1250.20">
    <property type="entry name" value="MFS general substrate transporter like domains"/>
    <property type="match status" value="1"/>
</dbReference>
<proteinExistence type="predicted"/>
<dbReference type="Proteomes" id="UP000593571">
    <property type="component" value="Unassembled WGS sequence"/>
</dbReference>
<comment type="subcellular location">
    <subcellularLocation>
        <location evidence="1">Endomembrane system</location>
        <topology evidence="1">Multi-pass membrane protein</topology>
    </subcellularLocation>
</comment>
<dbReference type="PANTHER" id="PTHR23503">
    <property type="entry name" value="SOLUTE CARRIER FAMILY 2"/>
    <property type="match status" value="1"/>
</dbReference>
<keyword evidence="5 7" id="KW-0472">Membrane</keyword>
<dbReference type="InterPro" id="IPR020846">
    <property type="entry name" value="MFS_dom"/>
</dbReference>
<reference evidence="9 10" key="1">
    <citation type="journal article" date="2020" name="Nature">
        <title>Six reference-quality genomes reveal evolution of bat adaptations.</title>
        <authorList>
            <person name="Jebb D."/>
            <person name="Huang Z."/>
            <person name="Pippel M."/>
            <person name="Hughes G.M."/>
            <person name="Lavrichenko K."/>
            <person name="Devanna P."/>
            <person name="Winkler S."/>
            <person name="Jermiin L.S."/>
            <person name="Skirmuntt E.C."/>
            <person name="Katzourakis A."/>
            <person name="Burkitt-Gray L."/>
            <person name="Ray D.A."/>
            <person name="Sullivan K.A.M."/>
            <person name="Roscito J.G."/>
            <person name="Kirilenko B.M."/>
            <person name="Davalos L.M."/>
            <person name="Corthals A.P."/>
            <person name="Power M.L."/>
            <person name="Jones G."/>
            <person name="Ransome R.D."/>
            <person name="Dechmann D.K.N."/>
            <person name="Locatelli A.G."/>
            <person name="Puechmaille S.J."/>
            <person name="Fedrigo O."/>
            <person name="Jarvis E.D."/>
            <person name="Hiller M."/>
            <person name="Vernes S.C."/>
            <person name="Myers E.W."/>
            <person name="Teeling E.C."/>
        </authorList>
    </citation>
    <scope>NUCLEOTIDE SEQUENCE [LARGE SCALE GENOMIC DNA]</scope>
    <source>
        <strain evidence="9">MRouAeg1</strain>
        <tissue evidence="9">Muscle</tissue>
    </source>
</reference>
<keyword evidence="4 7" id="KW-1133">Transmembrane helix</keyword>
<keyword evidence="2" id="KW-0762">Sugar transport</keyword>
<protein>
    <submittedName>
        <fullName evidence="9">Solute carrier family 2 member 5</fullName>
    </submittedName>
</protein>
<dbReference type="InterPro" id="IPR036259">
    <property type="entry name" value="MFS_trans_sf"/>
</dbReference>
<dbReference type="AlphaFoldDB" id="A0A7J8KGR1"/>
<evidence type="ECO:0000256" key="6">
    <source>
        <dbReference type="SAM" id="MobiDB-lite"/>
    </source>
</evidence>
<feature type="domain" description="Major facilitator superfamily (MFS) profile" evidence="8">
    <location>
        <begin position="21"/>
        <end position="212"/>
    </location>
</feature>
<keyword evidence="3 7" id="KW-0812">Transmembrane</keyword>
<evidence type="ECO:0000256" key="7">
    <source>
        <dbReference type="SAM" id="Phobius"/>
    </source>
</evidence>
<dbReference type="GO" id="GO:0055056">
    <property type="term" value="F:D-glucose transmembrane transporter activity"/>
    <property type="evidence" value="ECO:0007669"/>
    <property type="project" value="TreeGrafter"/>
</dbReference>
<dbReference type="GO" id="GO:0046323">
    <property type="term" value="P:D-glucose import"/>
    <property type="evidence" value="ECO:0007669"/>
    <property type="project" value="TreeGrafter"/>
</dbReference>
<comment type="caution">
    <text evidence="9">The sequence shown here is derived from an EMBL/GenBank/DDBJ whole genome shotgun (WGS) entry which is preliminary data.</text>
</comment>
<evidence type="ECO:0000256" key="4">
    <source>
        <dbReference type="ARBA" id="ARBA00022989"/>
    </source>
</evidence>
<organism evidence="9 10">
    <name type="scientific">Rousettus aegyptiacus</name>
    <name type="common">Egyptian fruit bat</name>
    <name type="synonym">Pteropus aegyptiacus</name>
    <dbReference type="NCBI Taxonomy" id="9407"/>
    <lineage>
        <taxon>Eukaryota</taxon>
        <taxon>Metazoa</taxon>
        <taxon>Chordata</taxon>
        <taxon>Craniata</taxon>
        <taxon>Vertebrata</taxon>
        <taxon>Euteleostomi</taxon>
        <taxon>Mammalia</taxon>
        <taxon>Eutheria</taxon>
        <taxon>Laurasiatheria</taxon>
        <taxon>Chiroptera</taxon>
        <taxon>Yinpterochiroptera</taxon>
        <taxon>Pteropodoidea</taxon>
        <taxon>Pteropodidae</taxon>
        <taxon>Rousettinae</taxon>
        <taxon>Rousettus</taxon>
    </lineage>
</organism>
<evidence type="ECO:0000256" key="5">
    <source>
        <dbReference type="ARBA" id="ARBA00023136"/>
    </source>
</evidence>
<feature type="transmembrane region" description="Helical" evidence="7">
    <location>
        <begin position="69"/>
        <end position="93"/>
    </location>
</feature>
<evidence type="ECO:0000256" key="1">
    <source>
        <dbReference type="ARBA" id="ARBA00004127"/>
    </source>
</evidence>
<dbReference type="GO" id="GO:0005353">
    <property type="term" value="F:fructose transmembrane transporter activity"/>
    <property type="evidence" value="ECO:0007669"/>
    <property type="project" value="TreeGrafter"/>
</dbReference>
<evidence type="ECO:0000256" key="3">
    <source>
        <dbReference type="ARBA" id="ARBA00022692"/>
    </source>
</evidence>
<feature type="region of interest" description="Disordered" evidence="6">
    <location>
        <begin position="157"/>
        <end position="183"/>
    </location>
</feature>
<dbReference type="InterPro" id="IPR045263">
    <property type="entry name" value="GLUT"/>
</dbReference>
<accession>A0A7J8KGR1</accession>
<evidence type="ECO:0000256" key="2">
    <source>
        <dbReference type="ARBA" id="ARBA00022597"/>
    </source>
</evidence>
<dbReference type="Pfam" id="PF00083">
    <property type="entry name" value="Sugar_tr"/>
    <property type="match status" value="1"/>
</dbReference>